<sequence length="113" mass="12304">MVGRSRSSTSLREARTSTSLIWASSTRCCHCSTTSRPATLTGSLRPCVLRVEEMDSVTTIKCFLTLQSVLEASMLVRGGNSYDISHVKKDALIRAGKLLRCLSCSAEAMQMSL</sequence>
<proteinExistence type="predicted"/>
<dbReference type="EMBL" id="JAENGZ010001538">
    <property type="protein sequence ID" value="KAG6947498.1"/>
    <property type="molecule type" value="Genomic_DNA"/>
</dbReference>
<evidence type="ECO:0000313" key="2">
    <source>
        <dbReference type="Proteomes" id="UP000688947"/>
    </source>
</evidence>
<name>A0A8T1TS21_9STRA</name>
<comment type="caution">
    <text evidence="1">The sequence shown here is derived from an EMBL/GenBank/DDBJ whole genome shotgun (WGS) entry which is preliminary data.</text>
</comment>
<protein>
    <submittedName>
        <fullName evidence="1">Uncharacterized protein</fullName>
    </submittedName>
</protein>
<dbReference type="AlphaFoldDB" id="A0A8T1TS21"/>
<gene>
    <name evidence="1" type="ORF">JG687_00016064</name>
</gene>
<reference evidence="1" key="1">
    <citation type="submission" date="2021-01" db="EMBL/GenBank/DDBJ databases">
        <title>Phytophthora aleatoria, a newly-described species from Pinus radiata is distinct from Phytophthora cactorum isolates based on comparative genomics.</title>
        <authorList>
            <person name="Mcdougal R."/>
            <person name="Panda P."/>
            <person name="Williams N."/>
            <person name="Studholme D.J."/>
        </authorList>
    </citation>
    <scope>NUCLEOTIDE SEQUENCE</scope>
    <source>
        <strain evidence="1">NZFS 3830</strain>
    </source>
</reference>
<dbReference type="Proteomes" id="UP000688947">
    <property type="component" value="Unassembled WGS sequence"/>
</dbReference>
<dbReference type="VEuPathDB" id="FungiDB:PC110_g14267"/>
<accession>A0A8T1TS21</accession>
<organism evidence="1 2">
    <name type="scientific">Phytophthora cactorum</name>
    <dbReference type="NCBI Taxonomy" id="29920"/>
    <lineage>
        <taxon>Eukaryota</taxon>
        <taxon>Sar</taxon>
        <taxon>Stramenopiles</taxon>
        <taxon>Oomycota</taxon>
        <taxon>Peronosporomycetes</taxon>
        <taxon>Peronosporales</taxon>
        <taxon>Peronosporaceae</taxon>
        <taxon>Phytophthora</taxon>
    </lineage>
</organism>
<evidence type="ECO:0000313" key="1">
    <source>
        <dbReference type="EMBL" id="KAG6947498.1"/>
    </source>
</evidence>